<dbReference type="Proteomes" id="UP001054837">
    <property type="component" value="Unassembled WGS sequence"/>
</dbReference>
<organism evidence="1 2">
    <name type="scientific">Caerostris darwini</name>
    <dbReference type="NCBI Taxonomy" id="1538125"/>
    <lineage>
        <taxon>Eukaryota</taxon>
        <taxon>Metazoa</taxon>
        <taxon>Ecdysozoa</taxon>
        <taxon>Arthropoda</taxon>
        <taxon>Chelicerata</taxon>
        <taxon>Arachnida</taxon>
        <taxon>Araneae</taxon>
        <taxon>Araneomorphae</taxon>
        <taxon>Entelegynae</taxon>
        <taxon>Araneoidea</taxon>
        <taxon>Araneidae</taxon>
        <taxon>Caerostris</taxon>
    </lineage>
</organism>
<evidence type="ECO:0000313" key="1">
    <source>
        <dbReference type="EMBL" id="GIX81030.1"/>
    </source>
</evidence>
<reference evidence="1 2" key="1">
    <citation type="submission" date="2021-06" db="EMBL/GenBank/DDBJ databases">
        <title>Caerostris darwini draft genome.</title>
        <authorList>
            <person name="Kono N."/>
            <person name="Arakawa K."/>
        </authorList>
    </citation>
    <scope>NUCLEOTIDE SEQUENCE [LARGE SCALE GENOMIC DNA]</scope>
</reference>
<gene>
    <name evidence="1" type="ORF">CDAR_26141</name>
</gene>
<evidence type="ECO:0008006" key="3">
    <source>
        <dbReference type="Google" id="ProtNLM"/>
    </source>
</evidence>
<keyword evidence="2" id="KW-1185">Reference proteome</keyword>
<dbReference type="AlphaFoldDB" id="A0AAV4N9M1"/>
<sequence>MTNDPRHRKCRLISFGGMIRRFRGSMSDVIEQQIRREDGPFPLFFFYLIERVDRVFGEELSSVFCFGLRRRLLEKWTDRIPNSSFYPVGKI</sequence>
<comment type="caution">
    <text evidence="1">The sequence shown here is derived from an EMBL/GenBank/DDBJ whole genome shotgun (WGS) entry which is preliminary data.</text>
</comment>
<name>A0AAV4N9M1_9ARAC</name>
<dbReference type="EMBL" id="BPLQ01001355">
    <property type="protein sequence ID" value="GIX81030.1"/>
    <property type="molecule type" value="Genomic_DNA"/>
</dbReference>
<protein>
    <recommendedName>
        <fullName evidence="3">Cytochrome P450</fullName>
    </recommendedName>
</protein>
<accession>A0AAV4N9M1</accession>
<evidence type="ECO:0000313" key="2">
    <source>
        <dbReference type="Proteomes" id="UP001054837"/>
    </source>
</evidence>
<proteinExistence type="predicted"/>